<gene>
    <name evidence="3" type="ORF">COR50_21130</name>
</gene>
<evidence type="ECO:0000256" key="1">
    <source>
        <dbReference type="ARBA" id="ARBA00038310"/>
    </source>
</evidence>
<accession>A0A291R1K9</accession>
<dbReference type="KEGG" id="cbae:COR50_21130"/>
<dbReference type="PANTHER" id="PTHR43569">
    <property type="entry name" value="AMIDOHYDROLASE"/>
    <property type="match status" value="1"/>
</dbReference>
<dbReference type="SUPFAM" id="SSF51556">
    <property type="entry name" value="Metallo-dependent hydrolases"/>
    <property type="match status" value="1"/>
</dbReference>
<keyword evidence="3" id="KW-0378">Hydrolase</keyword>
<dbReference type="OrthoDB" id="5450317at2"/>
<evidence type="ECO:0000313" key="4">
    <source>
        <dbReference type="Proteomes" id="UP000220133"/>
    </source>
</evidence>
<dbReference type="GO" id="GO:0016787">
    <property type="term" value="F:hydrolase activity"/>
    <property type="evidence" value="ECO:0007669"/>
    <property type="project" value="UniProtKB-KW"/>
</dbReference>
<dbReference type="InterPro" id="IPR032466">
    <property type="entry name" value="Metal_Hydrolase"/>
</dbReference>
<dbReference type="AlphaFoldDB" id="A0A291R1K9"/>
<protein>
    <submittedName>
        <fullName evidence="3">Amidohydrolase</fullName>
    </submittedName>
</protein>
<proteinExistence type="inferred from homology"/>
<dbReference type="PANTHER" id="PTHR43569:SF2">
    <property type="entry name" value="AMIDOHYDROLASE-RELATED DOMAIN-CONTAINING PROTEIN"/>
    <property type="match status" value="1"/>
</dbReference>
<sequence length="275" mass="31657">MCIDAHQHFWKYEPVKDAWITDDMSMIQRDFFPGDLAAELQANGIDACVAVQADQSLLETRFLLDLANEHTFIRGVVGWIDLKADDIERQLSEWSKFPKLKGFRHIVQAEKDPGFLLQEDFKRGIKALAKHHFTYDILVYHTQLKQVIPFVAQFPNQAFVLDHLGKPGIKDKEISVWKDEIAYLAQQQHVCCKLSGLVTEADWKNWKYDDLLPYLDVALQAFGPKRLMFGSDWPVSLLGGGYQQIKEIIERFIDPLTTAEKVAIMGENAIRFYNL</sequence>
<evidence type="ECO:0000259" key="2">
    <source>
        <dbReference type="Pfam" id="PF04909"/>
    </source>
</evidence>
<evidence type="ECO:0000313" key="3">
    <source>
        <dbReference type="EMBL" id="ATL49984.1"/>
    </source>
</evidence>
<dbReference type="EMBL" id="CP023777">
    <property type="protein sequence ID" value="ATL49984.1"/>
    <property type="molecule type" value="Genomic_DNA"/>
</dbReference>
<dbReference type="InterPro" id="IPR052350">
    <property type="entry name" value="Metallo-dep_Lactonases"/>
</dbReference>
<reference evidence="3 4" key="1">
    <citation type="submission" date="2017-10" db="EMBL/GenBank/DDBJ databases">
        <title>Paenichitinophaga pekingensis gen. nov., sp. nov., isolated from activated sludge.</title>
        <authorList>
            <person name="Jin D."/>
            <person name="Kong X."/>
            <person name="Deng Y."/>
            <person name="Bai Z."/>
        </authorList>
    </citation>
    <scope>NUCLEOTIDE SEQUENCE [LARGE SCALE GENOMIC DNA]</scope>
    <source>
        <strain evidence="3 4">13</strain>
    </source>
</reference>
<dbReference type="Pfam" id="PF04909">
    <property type="entry name" value="Amidohydro_2"/>
    <property type="match status" value="1"/>
</dbReference>
<organism evidence="3 4">
    <name type="scientific">Chitinophaga caeni</name>
    <dbReference type="NCBI Taxonomy" id="2029983"/>
    <lineage>
        <taxon>Bacteria</taxon>
        <taxon>Pseudomonadati</taxon>
        <taxon>Bacteroidota</taxon>
        <taxon>Chitinophagia</taxon>
        <taxon>Chitinophagales</taxon>
        <taxon>Chitinophagaceae</taxon>
        <taxon>Chitinophaga</taxon>
    </lineage>
</organism>
<keyword evidence="4" id="KW-1185">Reference proteome</keyword>
<dbReference type="Proteomes" id="UP000220133">
    <property type="component" value="Chromosome"/>
</dbReference>
<comment type="similarity">
    <text evidence="1">Belongs to the metallo-dependent hydrolases superfamily.</text>
</comment>
<name>A0A291R1K9_9BACT</name>
<feature type="domain" description="Amidohydrolase-related" evidence="2">
    <location>
        <begin position="3"/>
        <end position="275"/>
    </location>
</feature>
<dbReference type="Gene3D" id="3.20.20.140">
    <property type="entry name" value="Metal-dependent hydrolases"/>
    <property type="match status" value="1"/>
</dbReference>
<dbReference type="InterPro" id="IPR006680">
    <property type="entry name" value="Amidohydro-rel"/>
</dbReference>